<dbReference type="Gene3D" id="1.25.40.20">
    <property type="entry name" value="Ankyrin repeat-containing domain"/>
    <property type="match status" value="1"/>
</dbReference>
<gene>
    <name evidence="3" type="ORF">AB6A40_011545</name>
</gene>
<dbReference type="PROSITE" id="PS50297">
    <property type="entry name" value="ANK_REP_REGION"/>
    <property type="match status" value="2"/>
</dbReference>
<dbReference type="SMART" id="SM00248">
    <property type="entry name" value="ANK"/>
    <property type="match status" value="2"/>
</dbReference>
<feature type="region of interest" description="Disordered" evidence="2">
    <location>
        <begin position="91"/>
        <end position="113"/>
    </location>
</feature>
<name>A0ABD6F354_9BILA</name>
<proteinExistence type="predicted"/>
<evidence type="ECO:0000313" key="4">
    <source>
        <dbReference type="Proteomes" id="UP001608902"/>
    </source>
</evidence>
<keyword evidence="1" id="KW-0040">ANK repeat</keyword>
<evidence type="ECO:0000256" key="2">
    <source>
        <dbReference type="SAM" id="MobiDB-lite"/>
    </source>
</evidence>
<protein>
    <submittedName>
        <fullName evidence="3">Uncharacterized protein</fullName>
    </submittedName>
</protein>
<dbReference type="Pfam" id="PF12796">
    <property type="entry name" value="Ank_2"/>
    <property type="match status" value="1"/>
</dbReference>
<dbReference type="Proteomes" id="UP001608902">
    <property type="component" value="Unassembled WGS sequence"/>
</dbReference>
<dbReference type="PROSITE" id="PS50088">
    <property type="entry name" value="ANK_REPEAT"/>
    <property type="match status" value="2"/>
</dbReference>
<evidence type="ECO:0000256" key="1">
    <source>
        <dbReference type="PROSITE-ProRule" id="PRU00023"/>
    </source>
</evidence>
<keyword evidence="4" id="KW-1185">Reference proteome</keyword>
<dbReference type="PANTHER" id="PTHR24168">
    <property type="entry name" value="KN MOTIF AND ANKYRIN REPEAT DOMAIN-CONTAINING"/>
    <property type="match status" value="1"/>
</dbReference>
<dbReference type="InterPro" id="IPR036770">
    <property type="entry name" value="Ankyrin_rpt-contain_sf"/>
</dbReference>
<dbReference type="InterPro" id="IPR002110">
    <property type="entry name" value="Ankyrin_rpt"/>
</dbReference>
<reference evidence="3 4" key="1">
    <citation type="submission" date="2024-08" db="EMBL/GenBank/DDBJ databases">
        <title>Gnathostoma spinigerum genome.</title>
        <authorList>
            <person name="Gonzalez-Bertolin B."/>
            <person name="Monzon S."/>
            <person name="Zaballos A."/>
            <person name="Jimenez P."/>
            <person name="Dekumyoy P."/>
            <person name="Varona S."/>
            <person name="Cuesta I."/>
            <person name="Sumanam S."/>
            <person name="Adisakwattana P."/>
            <person name="Gasser R.B."/>
            <person name="Hernandez-Gonzalez A."/>
            <person name="Young N.D."/>
            <person name="Perteguer M.J."/>
        </authorList>
    </citation>
    <scope>NUCLEOTIDE SEQUENCE [LARGE SCALE GENOMIC DNA]</scope>
    <source>
        <strain evidence="3">AL3</strain>
        <tissue evidence="3">Liver</tissue>
    </source>
</reference>
<dbReference type="PANTHER" id="PTHR24168:SF21">
    <property type="entry name" value="KANK, ISOFORM D"/>
    <property type="match status" value="1"/>
</dbReference>
<feature type="repeat" description="ANK" evidence="1">
    <location>
        <begin position="28"/>
        <end position="49"/>
    </location>
</feature>
<accession>A0ABD6F354</accession>
<dbReference type="InterPro" id="IPR047184">
    <property type="entry name" value="KANK1-4"/>
</dbReference>
<evidence type="ECO:0000313" key="3">
    <source>
        <dbReference type="EMBL" id="MFH4984836.1"/>
    </source>
</evidence>
<feature type="repeat" description="ANK" evidence="1">
    <location>
        <begin position="1"/>
        <end position="27"/>
    </location>
</feature>
<sequence length="113" mass="12051">MLAVSHGKVKTTRLLLECGADLNIQDEEGSTALMCAAEHGHKEIVKLLLAQPDIDASLSDCDSSTALSIAVENGHRDIGVLIYAHLNYGRSEPATSKESPKPVATPKVENTIE</sequence>
<organism evidence="3 4">
    <name type="scientific">Gnathostoma spinigerum</name>
    <dbReference type="NCBI Taxonomy" id="75299"/>
    <lineage>
        <taxon>Eukaryota</taxon>
        <taxon>Metazoa</taxon>
        <taxon>Ecdysozoa</taxon>
        <taxon>Nematoda</taxon>
        <taxon>Chromadorea</taxon>
        <taxon>Rhabditida</taxon>
        <taxon>Spirurina</taxon>
        <taxon>Gnathostomatomorpha</taxon>
        <taxon>Gnathostomatoidea</taxon>
        <taxon>Gnathostomatidae</taxon>
        <taxon>Gnathostoma</taxon>
    </lineage>
</organism>
<comment type="caution">
    <text evidence="3">The sequence shown here is derived from an EMBL/GenBank/DDBJ whole genome shotgun (WGS) entry which is preliminary data.</text>
</comment>
<dbReference type="EMBL" id="JBGFUD010021967">
    <property type="protein sequence ID" value="MFH4984836.1"/>
    <property type="molecule type" value="Genomic_DNA"/>
</dbReference>
<dbReference type="SUPFAM" id="SSF48403">
    <property type="entry name" value="Ankyrin repeat"/>
    <property type="match status" value="1"/>
</dbReference>
<dbReference type="AlphaFoldDB" id="A0ABD6F354"/>